<keyword evidence="4 7" id="KW-0812">Transmembrane</keyword>
<evidence type="ECO:0000313" key="11">
    <source>
        <dbReference type="Proteomes" id="UP001362999"/>
    </source>
</evidence>
<dbReference type="InterPro" id="IPR032805">
    <property type="entry name" value="Wax_synthase_dom"/>
</dbReference>
<dbReference type="EMBL" id="JAWWNJ010000063">
    <property type="protein sequence ID" value="KAK7012864.1"/>
    <property type="molecule type" value="Genomic_DNA"/>
</dbReference>
<evidence type="ECO:0000256" key="1">
    <source>
        <dbReference type="ARBA" id="ARBA00004141"/>
    </source>
</evidence>
<dbReference type="Pfam" id="PF13813">
    <property type="entry name" value="MBOAT_2"/>
    <property type="match status" value="1"/>
</dbReference>
<evidence type="ECO:0000256" key="2">
    <source>
        <dbReference type="ARBA" id="ARBA00007282"/>
    </source>
</evidence>
<evidence type="ECO:0000313" key="10">
    <source>
        <dbReference type="EMBL" id="KAK7012864.1"/>
    </source>
</evidence>
<name>A0AAW0AJE4_9AGAR</name>
<evidence type="ECO:0000256" key="5">
    <source>
        <dbReference type="ARBA" id="ARBA00022989"/>
    </source>
</evidence>
<dbReference type="Proteomes" id="UP001362999">
    <property type="component" value="Unassembled WGS sequence"/>
</dbReference>
<feature type="transmembrane region" description="Helical" evidence="7">
    <location>
        <begin position="138"/>
        <end position="159"/>
    </location>
</feature>
<dbReference type="GO" id="GO:0008374">
    <property type="term" value="F:O-acyltransferase activity"/>
    <property type="evidence" value="ECO:0007669"/>
    <property type="project" value="InterPro"/>
</dbReference>
<dbReference type="PANTHER" id="PTHR31595">
    <property type="entry name" value="LONG-CHAIN-ALCOHOL O-FATTY-ACYLTRANSFERASE 3-RELATED"/>
    <property type="match status" value="1"/>
</dbReference>
<comment type="similarity">
    <text evidence="2">Belongs to the wax synthase family.</text>
</comment>
<keyword evidence="5 7" id="KW-1133">Transmembrane helix</keyword>
<dbReference type="PANTHER" id="PTHR31595:SF27">
    <property type="entry name" value="WAX SYNTHASE DOMAIN-CONTAINING PROTEIN-RELATED"/>
    <property type="match status" value="1"/>
</dbReference>
<feature type="chain" id="PRO_5043911782" evidence="8">
    <location>
        <begin position="26"/>
        <end position="386"/>
    </location>
</feature>
<comment type="subcellular location">
    <subcellularLocation>
        <location evidence="1">Membrane</location>
        <topology evidence="1">Multi-pass membrane protein</topology>
    </subcellularLocation>
</comment>
<proteinExistence type="inferred from homology"/>
<dbReference type="GO" id="GO:0016020">
    <property type="term" value="C:membrane"/>
    <property type="evidence" value="ECO:0007669"/>
    <property type="project" value="UniProtKB-SubCell"/>
</dbReference>
<sequence length="386" mass="43232">MPTSPVPFPPQHLLAFHLLFHVALATNPITVRRACFPPLAAILIYLLYNTSTPHRTQNWLTGHMLVIELLTASDYLLVTADVHELRQTGTDSKFSISTAPFVARLKWASRLTLNPRGIGWLHEPTSALPPRPTASRSTFLVCQIVQFAVHAFALLVIGRAASSVPVLRTGSPGLGSNGWLQRLLAVLLLWSSLYTCARVRGCAMRIVFVGLGFWDPYECPELFDSWRQAYSVRKFWGKFWHQIIRRILVSHSKLIAHRILNLHPGSTASAYTQLFVAFFLSGIIHYSGQYMLLRDESRPMPKGPLVFFLAQAVVITLEDGLVAVGKKLHLTSGWWRVIGYAWVVAWLSISTPVWIDQQVAAGFMDIENKGGMTLKFAVLGDLYLDM</sequence>
<feature type="transmembrane region" description="Helical" evidence="7">
    <location>
        <begin position="29"/>
        <end position="48"/>
    </location>
</feature>
<reference evidence="10 11" key="1">
    <citation type="journal article" date="2024" name="J Genomics">
        <title>Draft genome sequencing and assembly of Favolaschia claudopus CIRM-BRFM 2984 isolated from oak limbs.</title>
        <authorList>
            <person name="Navarro D."/>
            <person name="Drula E."/>
            <person name="Chaduli D."/>
            <person name="Cazenave R."/>
            <person name="Ahrendt S."/>
            <person name="Wang J."/>
            <person name="Lipzen A."/>
            <person name="Daum C."/>
            <person name="Barry K."/>
            <person name="Grigoriev I.V."/>
            <person name="Favel A."/>
            <person name="Rosso M.N."/>
            <person name="Martin F."/>
        </authorList>
    </citation>
    <scope>NUCLEOTIDE SEQUENCE [LARGE SCALE GENOMIC DNA]</scope>
    <source>
        <strain evidence="10 11">CIRM-BRFM 2984</strain>
    </source>
</reference>
<dbReference type="InterPro" id="IPR044851">
    <property type="entry name" value="Wax_synthase"/>
</dbReference>
<feature type="transmembrane region" description="Helical" evidence="7">
    <location>
        <begin position="306"/>
        <end position="325"/>
    </location>
</feature>
<keyword evidence="8" id="KW-0732">Signal</keyword>
<evidence type="ECO:0000256" key="3">
    <source>
        <dbReference type="ARBA" id="ARBA00022679"/>
    </source>
</evidence>
<protein>
    <submittedName>
        <fullName evidence="10">Acetyltransferase sirH</fullName>
    </submittedName>
</protein>
<organism evidence="10 11">
    <name type="scientific">Favolaschia claudopus</name>
    <dbReference type="NCBI Taxonomy" id="2862362"/>
    <lineage>
        <taxon>Eukaryota</taxon>
        <taxon>Fungi</taxon>
        <taxon>Dikarya</taxon>
        <taxon>Basidiomycota</taxon>
        <taxon>Agaricomycotina</taxon>
        <taxon>Agaricomycetes</taxon>
        <taxon>Agaricomycetidae</taxon>
        <taxon>Agaricales</taxon>
        <taxon>Marasmiineae</taxon>
        <taxon>Mycenaceae</taxon>
        <taxon>Favolaschia</taxon>
    </lineage>
</organism>
<feature type="transmembrane region" description="Helical" evidence="7">
    <location>
        <begin position="268"/>
        <end position="286"/>
    </location>
</feature>
<evidence type="ECO:0000259" key="9">
    <source>
        <dbReference type="Pfam" id="PF13813"/>
    </source>
</evidence>
<keyword evidence="6 7" id="KW-0472">Membrane</keyword>
<dbReference type="GO" id="GO:0006629">
    <property type="term" value="P:lipid metabolic process"/>
    <property type="evidence" value="ECO:0007669"/>
    <property type="project" value="InterPro"/>
</dbReference>
<keyword evidence="3" id="KW-0808">Transferase</keyword>
<feature type="signal peptide" evidence="8">
    <location>
        <begin position="1"/>
        <end position="25"/>
    </location>
</feature>
<feature type="transmembrane region" description="Helical" evidence="7">
    <location>
        <begin position="179"/>
        <end position="197"/>
    </location>
</feature>
<dbReference type="AlphaFoldDB" id="A0AAW0AJE4"/>
<evidence type="ECO:0000256" key="7">
    <source>
        <dbReference type="SAM" id="Phobius"/>
    </source>
</evidence>
<evidence type="ECO:0000256" key="8">
    <source>
        <dbReference type="SAM" id="SignalP"/>
    </source>
</evidence>
<feature type="domain" description="Wax synthase" evidence="9">
    <location>
        <begin position="219"/>
        <end position="308"/>
    </location>
</feature>
<feature type="transmembrane region" description="Helical" evidence="7">
    <location>
        <begin position="337"/>
        <end position="355"/>
    </location>
</feature>
<evidence type="ECO:0000256" key="4">
    <source>
        <dbReference type="ARBA" id="ARBA00022692"/>
    </source>
</evidence>
<keyword evidence="11" id="KW-1185">Reference proteome</keyword>
<accession>A0AAW0AJE4</accession>
<gene>
    <name evidence="10" type="ORF">R3P38DRAFT_3016244</name>
</gene>
<comment type="caution">
    <text evidence="10">The sequence shown here is derived from an EMBL/GenBank/DDBJ whole genome shotgun (WGS) entry which is preliminary data.</text>
</comment>
<evidence type="ECO:0000256" key="6">
    <source>
        <dbReference type="ARBA" id="ARBA00023136"/>
    </source>
</evidence>